<protein>
    <submittedName>
        <fullName evidence="2">Uncharacterized protein</fullName>
    </submittedName>
</protein>
<organism evidence="1 2">
    <name type="scientific">Panagrolaimus sp. JU765</name>
    <dbReference type="NCBI Taxonomy" id="591449"/>
    <lineage>
        <taxon>Eukaryota</taxon>
        <taxon>Metazoa</taxon>
        <taxon>Ecdysozoa</taxon>
        <taxon>Nematoda</taxon>
        <taxon>Chromadorea</taxon>
        <taxon>Rhabditida</taxon>
        <taxon>Tylenchina</taxon>
        <taxon>Panagrolaimomorpha</taxon>
        <taxon>Panagrolaimoidea</taxon>
        <taxon>Panagrolaimidae</taxon>
        <taxon>Panagrolaimus</taxon>
    </lineage>
</organism>
<proteinExistence type="predicted"/>
<evidence type="ECO:0000313" key="2">
    <source>
        <dbReference type="WBParaSite" id="JU765_v2.g12192.t1"/>
    </source>
</evidence>
<accession>A0AC34Q265</accession>
<sequence>MEKTAQIRQKAEKVSLIIKKAGDLKDPETQEIIAKHQEITRKFKTFTDPQNERYITNIQIDATKTAIEHIFKIRDYRNAQVGGKQIFNNLSIGDADRIYRKLDDLPKQQNLKRMYFELCNKLIEDSKCHVTADSAKQFADILEIIQQTVSDRRTFENLSKNQIADGNAFLDAALNDNETIYQQIVTKINQMHNEVISTVYNNDQIKMATIETAIGHAMKHRSDFGDDTTVSNYLTICVDKLIQEKHLIGKTFSQDGRYINKFYGTHLENHYMCGITTTIDESTFLVTMFSKLFLGSRRLK</sequence>
<dbReference type="Proteomes" id="UP000887576">
    <property type="component" value="Unplaced"/>
</dbReference>
<dbReference type="WBParaSite" id="JU765_v2.g12192.t1">
    <property type="protein sequence ID" value="JU765_v2.g12192.t1"/>
    <property type="gene ID" value="JU765_v2.g12192"/>
</dbReference>
<evidence type="ECO:0000313" key="1">
    <source>
        <dbReference type="Proteomes" id="UP000887576"/>
    </source>
</evidence>
<reference evidence="2" key="1">
    <citation type="submission" date="2022-11" db="UniProtKB">
        <authorList>
            <consortium name="WormBaseParasite"/>
        </authorList>
    </citation>
    <scope>IDENTIFICATION</scope>
</reference>
<name>A0AC34Q265_9BILA</name>